<gene>
    <name evidence="2" type="primary">AlNc14C60G4406</name>
    <name evidence="2" type="ORF">ALNC14_050860</name>
</gene>
<dbReference type="EMBL" id="FR824105">
    <property type="protein sequence ID" value="CCA18943.1"/>
    <property type="molecule type" value="Genomic_DNA"/>
</dbReference>
<organism evidence="2">
    <name type="scientific">Albugo laibachii Nc14</name>
    <dbReference type="NCBI Taxonomy" id="890382"/>
    <lineage>
        <taxon>Eukaryota</taxon>
        <taxon>Sar</taxon>
        <taxon>Stramenopiles</taxon>
        <taxon>Oomycota</taxon>
        <taxon>Peronosporomycetes</taxon>
        <taxon>Albuginales</taxon>
        <taxon>Albuginaceae</taxon>
        <taxon>Albugo</taxon>
    </lineage>
</organism>
<proteinExistence type="predicted"/>
<name>F0WCM2_9STRA</name>
<dbReference type="HOGENOM" id="CLU_039573_1_1_1"/>
<dbReference type="AlphaFoldDB" id="F0WCM2"/>
<reference evidence="2" key="2">
    <citation type="submission" date="2011-02" db="EMBL/GenBank/DDBJ databases">
        <authorList>
            <person name="MacLean D."/>
        </authorList>
    </citation>
    <scope>NUCLEOTIDE SEQUENCE</scope>
</reference>
<feature type="region of interest" description="Disordered" evidence="1">
    <location>
        <begin position="59"/>
        <end position="95"/>
    </location>
</feature>
<protein>
    <submittedName>
        <fullName evidence="2">AlNc14C60G4406 protein</fullName>
    </submittedName>
</protein>
<evidence type="ECO:0000313" key="2">
    <source>
        <dbReference type="EMBL" id="CCA18943.1"/>
    </source>
</evidence>
<evidence type="ECO:0000256" key="1">
    <source>
        <dbReference type="SAM" id="MobiDB-lite"/>
    </source>
</evidence>
<accession>F0WCM2</accession>
<sequence>MVQIDISKQITVLTSDCDDVSALLNHPVLGDIIIVDEFSSRCGGLERTTHAIVQSRVGSPTPVTVQGGVEKTTSEKKSTSNVDEGNPPALGDLRKSKDSLRTDKIKAKAQFRVELPQPKASDIEAIMKLYVDGGHPEWSVLAEQLEAARPFQIVKATCPMILATGQALARTPNGKLLAP</sequence>
<reference evidence="2" key="1">
    <citation type="journal article" date="2011" name="PLoS Biol.">
        <title>Gene gain and loss during evolution of obligate parasitism in the white rust pathogen of Arabidopsis thaliana.</title>
        <authorList>
            <person name="Kemen E."/>
            <person name="Gardiner A."/>
            <person name="Schultz-Larsen T."/>
            <person name="Kemen A.C."/>
            <person name="Balmuth A.L."/>
            <person name="Robert-Seilaniantz A."/>
            <person name="Bailey K."/>
            <person name="Holub E."/>
            <person name="Studholme D.J."/>
            <person name="Maclean D."/>
            <person name="Jones J.D."/>
        </authorList>
    </citation>
    <scope>NUCLEOTIDE SEQUENCE</scope>
</reference>